<dbReference type="AlphaFoldDB" id="A0A7S4EP45"/>
<organism evidence="3">
    <name type="scientific">Pseudo-nitzschia australis</name>
    <dbReference type="NCBI Taxonomy" id="44445"/>
    <lineage>
        <taxon>Eukaryota</taxon>
        <taxon>Sar</taxon>
        <taxon>Stramenopiles</taxon>
        <taxon>Ochrophyta</taxon>
        <taxon>Bacillariophyta</taxon>
        <taxon>Bacillariophyceae</taxon>
        <taxon>Bacillariophycidae</taxon>
        <taxon>Bacillariales</taxon>
        <taxon>Bacillariaceae</taxon>
        <taxon>Pseudo-nitzschia</taxon>
    </lineage>
</organism>
<dbReference type="InterPro" id="IPR029045">
    <property type="entry name" value="ClpP/crotonase-like_dom_sf"/>
</dbReference>
<dbReference type="GO" id="GO:0016853">
    <property type="term" value="F:isomerase activity"/>
    <property type="evidence" value="ECO:0007669"/>
    <property type="project" value="InterPro"/>
</dbReference>
<evidence type="ECO:0000256" key="1">
    <source>
        <dbReference type="ARBA" id="ARBA00005254"/>
    </source>
</evidence>
<sequence>MTPVTCHFRKGIRCFSMIFCQEQRVVCRWPSFQRRFSGASGDSDSDRVTTEIDASTGICHVQLSRPNKLNAFDMAMFEALVETANKLKSDRSIRAVILSGQGRAFSTGLDVKAILKDGKPQKKIRRLIERRSRPWQVPSNENNDGDGDYQTISSSGRSITSNLAQDVSILWRELNVPVIAVLQGMCYGAGLQVALGADFRYTTPDCQVSIMEGKWGLIPDMGASIFLPELVRIDVAKELTMTGRIISGSEAANLGLATRVCDDPMKEAELFAKELLERSPDAIAATKQLYQRTWTASDEVSLRLETELQERLLVSWNQLAASGRSALGWNVPYKKRK</sequence>
<evidence type="ECO:0000313" key="3">
    <source>
        <dbReference type="EMBL" id="CAE0725826.1"/>
    </source>
</evidence>
<gene>
    <name evidence="3" type="ORF">PAUS00366_LOCUS18583</name>
</gene>
<evidence type="ECO:0008006" key="4">
    <source>
        <dbReference type="Google" id="ProtNLM"/>
    </source>
</evidence>
<dbReference type="SUPFAM" id="SSF52096">
    <property type="entry name" value="ClpP/crotonase"/>
    <property type="match status" value="1"/>
</dbReference>
<dbReference type="PROSITE" id="PS00166">
    <property type="entry name" value="ENOYL_COA_HYDRATASE"/>
    <property type="match status" value="1"/>
</dbReference>
<name>A0A7S4EP45_9STRA</name>
<dbReference type="InterPro" id="IPR018376">
    <property type="entry name" value="Enoyl-CoA_hyd/isom_CS"/>
</dbReference>
<dbReference type="InterPro" id="IPR001753">
    <property type="entry name" value="Enoyl-CoA_hydra/iso"/>
</dbReference>
<dbReference type="PANTHER" id="PTHR43149:SF1">
    <property type="entry name" value="DELTA(3,5)-DELTA(2,4)-DIENOYL-COA ISOMERASE, MITOCHONDRIAL"/>
    <property type="match status" value="1"/>
</dbReference>
<dbReference type="Pfam" id="PF00378">
    <property type="entry name" value="ECH_1"/>
    <property type="match status" value="2"/>
</dbReference>
<dbReference type="Gene3D" id="3.90.226.10">
    <property type="entry name" value="2-enoyl-CoA Hydratase, Chain A, domain 1"/>
    <property type="match status" value="2"/>
</dbReference>
<reference evidence="3" key="1">
    <citation type="submission" date="2021-01" db="EMBL/GenBank/DDBJ databases">
        <authorList>
            <person name="Corre E."/>
            <person name="Pelletier E."/>
            <person name="Niang G."/>
            <person name="Scheremetjew M."/>
            <person name="Finn R."/>
            <person name="Kale V."/>
            <person name="Holt S."/>
            <person name="Cochrane G."/>
            <person name="Meng A."/>
            <person name="Brown T."/>
            <person name="Cohen L."/>
        </authorList>
    </citation>
    <scope>NUCLEOTIDE SEQUENCE</scope>
    <source>
        <strain evidence="3">10249 10 AB</strain>
    </source>
</reference>
<dbReference type="EMBL" id="HBIX01027442">
    <property type="protein sequence ID" value="CAE0725826.1"/>
    <property type="molecule type" value="Transcribed_RNA"/>
</dbReference>
<dbReference type="CDD" id="cd06558">
    <property type="entry name" value="crotonase-like"/>
    <property type="match status" value="1"/>
</dbReference>
<dbReference type="PANTHER" id="PTHR43149">
    <property type="entry name" value="ENOYL-COA HYDRATASE"/>
    <property type="match status" value="1"/>
</dbReference>
<accession>A0A7S4EP45</accession>
<comment type="similarity">
    <text evidence="1 2">Belongs to the enoyl-CoA hydratase/isomerase family.</text>
</comment>
<protein>
    <recommendedName>
        <fullName evidence="4">3-hydroxyisobutyryl-coenzyme A hydrolase</fullName>
    </recommendedName>
</protein>
<dbReference type="InterPro" id="IPR045002">
    <property type="entry name" value="Ech1-like"/>
</dbReference>
<proteinExistence type="inferred from homology"/>
<evidence type="ECO:0000256" key="2">
    <source>
        <dbReference type="RuleBase" id="RU003707"/>
    </source>
</evidence>